<name>A0A0E9XQ90_ANGAN</name>
<accession>A0A0E9XQ90</accession>
<reference evidence="1" key="1">
    <citation type="submission" date="2014-11" db="EMBL/GenBank/DDBJ databases">
        <authorList>
            <person name="Amaro Gonzalez C."/>
        </authorList>
    </citation>
    <scope>NUCLEOTIDE SEQUENCE</scope>
</reference>
<protein>
    <submittedName>
        <fullName evidence="1">Uncharacterized protein</fullName>
    </submittedName>
</protein>
<dbReference type="EMBL" id="GBXM01003675">
    <property type="protein sequence ID" value="JAI04903.1"/>
    <property type="molecule type" value="Transcribed_RNA"/>
</dbReference>
<sequence length="57" mass="6526">MTSNRRDSLDTPHGSIALSPLPPVFKMSFCVLTTEKFTSREYDSTRLSSQSECFIFY</sequence>
<evidence type="ECO:0000313" key="1">
    <source>
        <dbReference type="EMBL" id="JAI04903.1"/>
    </source>
</evidence>
<dbReference type="AlphaFoldDB" id="A0A0E9XQ90"/>
<proteinExistence type="predicted"/>
<reference evidence="1" key="2">
    <citation type="journal article" date="2015" name="Fish Shellfish Immunol.">
        <title>Early steps in the European eel (Anguilla anguilla)-Vibrio vulnificus interaction in the gills: Role of the RtxA13 toxin.</title>
        <authorList>
            <person name="Callol A."/>
            <person name="Pajuelo D."/>
            <person name="Ebbesson L."/>
            <person name="Teles M."/>
            <person name="MacKenzie S."/>
            <person name="Amaro C."/>
        </authorList>
    </citation>
    <scope>NUCLEOTIDE SEQUENCE</scope>
</reference>
<organism evidence="1">
    <name type="scientific">Anguilla anguilla</name>
    <name type="common">European freshwater eel</name>
    <name type="synonym">Muraena anguilla</name>
    <dbReference type="NCBI Taxonomy" id="7936"/>
    <lineage>
        <taxon>Eukaryota</taxon>
        <taxon>Metazoa</taxon>
        <taxon>Chordata</taxon>
        <taxon>Craniata</taxon>
        <taxon>Vertebrata</taxon>
        <taxon>Euteleostomi</taxon>
        <taxon>Actinopterygii</taxon>
        <taxon>Neopterygii</taxon>
        <taxon>Teleostei</taxon>
        <taxon>Anguilliformes</taxon>
        <taxon>Anguillidae</taxon>
        <taxon>Anguilla</taxon>
    </lineage>
</organism>